<gene>
    <name evidence="4" type="ORF">FKZ59_03925</name>
</gene>
<evidence type="ECO:0000313" key="5">
    <source>
        <dbReference type="Proteomes" id="UP000315753"/>
    </source>
</evidence>
<sequence length="313" mass="36522">MLIARNHLIEEYRMNKRKKAVIQHALQLFVENGIAKTSIQQIIERAGISKGTFYNYFSSKTECVEAILEQARYDAALLRAELMIGKDPTDIHVFANQIAVLWKINQDSGLDVLYEEILHSGEVELKELVLRHRLLEFEWFSLRLCEIYGEEMRHYGFEAAVLFYGMLQYLSFSCKILNQKSTSIEEMASTLLKYLEKIIDLMLHEKTAILNSDKVNIFLSVSKKQIHFDISEIKTKFEELAKQNLTGPQQEIVQAILEEFNRESTRTLILNAFLKVLIEVFEGSEFEQEVKEMASLIWYDVRAKQLRQRLLTK</sequence>
<dbReference type="InterPro" id="IPR001647">
    <property type="entry name" value="HTH_TetR"/>
</dbReference>
<evidence type="ECO:0000259" key="3">
    <source>
        <dbReference type="PROSITE" id="PS50977"/>
    </source>
</evidence>
<dbReference type="SUPFAM" id="SSF46689">
    <property type="entry name" value="Homeodomain-like"/>
    <property type="match status" value="1"/>
</dbReference>
<dbReference type="Gene3D" id="1.10.357.10">
    <property type="entry name" value="Tetracycline Repressor, domain 2"/>
    <property type="match status" value="1"/>
</dbReference>
<dbReference type="Pfam" id="PF00440">
    <property type="entry name" value="TetR_N"/>
    <property type="match status" value="1"/>
</dbReference>
<accession>A0A540V430</accession>
<proteinExistence type="predicted"/>
<reference evidence="4 5" key="1">
    <citation type="submission" date="2019-06" db="EMBL/GenBank/DDBJ databases">
        <title>Genome sequence of Ureibacillus terrenus.</title>
        <authorList>
            <person name="Maclea K.S."/>
            <person name="Simoes M."/>
        </authorList>
    </citation>
    <scope>NUCLEOTIDE SEQUENCE [LARGE SCALE GENOMIC DNA]</scope>
    <source>
        <strain evidence="4 5">ATCC BAA-384</strain>
    </source>
</reference>
<comment type="caution">
    <text evidence="4">The sequence shown here is derived from an EMBL/GenBank/DDBJ whole genome shotgun (WGS) entry which is preliminary data.</text>
</comment>
<dbReference type="PROSITE" id="PS50977">
    <property type="entry name" value="HTH_TETR_2"/>
    <property type="match status" value="1"/>
</dbReference>
<dbReference type="AlphaFoldDB" id="A0A540V430"/>
<dbReference type="PANTHER" id="PTHR43479">
    <property type="entry name" value="ACREF/ENVCD OPERON REPRESSOR-RELATED"/>
    <property type="match status" value="1"/>
</dbReference>
<dbReference type="InterPro" id="IPR050624">
    <property type="entry name" value="HTH-type_Tx_Regulator"/>
</dbReference>
<dbReference type="InterPro" id="IPR023772">
    <property type="entry name" value="DNA-bd_HTH_TetR-type_CS"/>
</dbReference>
<evidence type="ECO:0000256" key="2">
    <source>
        <dbReference type="PROSITE-ProRule" id="PRU00335"/>
    </source>
</evidence>
<evidence type="ECO:0000256" key="1">
    <source>
        <dbReference type="ARBA" id="ARBA00023125"/>
    </source>
</evidence>
<keyword evidence="1 2" id="KW-0238">DNA-binding</keyword>
<keyword evidence="5" id="KW-1185">Reference proteome</keyword>
<organism evidence="4 5">
    <name type="scientific">Ureibacillus terrenus</name>
    <dbReference type="NCBI Taxonomy" id="118246"/>
    <lineage>
        <taxon>Bacteria</taxon>
        <taxon>Bacillati</taxon>
        <taxon>Bacillota</taxon>
        <taxon>Bacilli</taxon>
        <taxon>Bacillales</taxon>
        <taxon>Caryophanaceae</taxon>
        <taxon>Ureibacillus</taxon>
    </lineage>
</organism>
<evidence type="ECO:0000313" key="4">
    <source>
        <dbReference type="EMBL" id="TQE91499.1"/>
    </source>
</evidence>
<dbReference type="PRINTS" id="PR00455">
    <property type="entry name" value="HTHTETR"/>
</dbReference>
<dbReference type="InterPro" id="IPR009057">
    <property type="entry name" value="Homeodomain-like_sf"/>
</dbReference>
<feature type="domain" description="HTH tetR-type" evidence="3">
    <location>
        <begin position="15"/>
        <end position="75"/>
    </location>
</feature>
<dbReference type="EMBL" id="VIGD01000004">
    <property type="protein sequence ID" value="TQE91499.1"/>
    <property type="molecule type" value="Genomic_DNA"/>
</dbReference>
<dbReference type="PROSITE" id="PS01081">
    <property type="entry name" value="HTH_TETR_1"/>
    <property type="match status" value="1"/>
</dbReference>
<protein>
    <submittedName>
        <fullName evidence="4">TetR/AcrR family transcriptional regulator</fullName>
    </submittedName>
</protein>
<dbReference type="GO" id="GO:0003677">
    <property type="term" value="F:DNA binding"/>
    <property type="evidence" value="ECO:0007669"/>
    <property type="project" value="UniProtKB-UniRule"/>
</dbReference>
<feature type="DNA-binding region" description="H-T-H motif" evidence="2">
    <location>
        <begin position="38"/>
        <end position="57"/>
    </location>
</feature>
<dbReference type="Proteomes" id="UP000315753">
    <property type="component" value="Unassembled WGS sequence"/>
</dbReference>
<name>A0A540V430_9BACL</name>
<dbReference type="PANTHER" id="PTHR43479:SF22">
    <property type="entry name" value="TRANSCRIPTIONAL REGULATOR, TETR FAMILY"/>
    <property type="match status" value="1"/>
</dbReference>
<dbReference type="OrthoDB" id="9812993at2"/>